<dbReference type="GeneID" id="42302540"/>
<organism evidence="2 3">
    <name type="scientific">Natronorubrum aibiense</name>
    <dbReference type="NCBI Taxonomy" id="348826"/>
    <lineage>
        <taxon>Archaea</taxon>
        <taxon>Methanobacteriati</taxon>
        <taxon>Methanobacteriota</taxon>
        <taxon>Stenosarchaea group</taxon>
        <taxon>Halobacteria</taxon>
        <taxon>Halobacteriales</taxon>
        <taxon>Natrialbaceae</taxon>
        <taxon>Natronorubrum</taxon>
    </lineage>
</organism>
<dbReference type="EMBL" id="CP045488">
    <property type="protein sequence ID" value="QFU83897.1"/>
    <property type="molecule type" value="Genomic_DNA"/>
</dbReference>
<name>A0A5P9P7I6_9EURY</name>
<keyword evidence="1" id="KW-0472">Membrane</keyword>
<proteinExistence type="predicted"/>
<dbReference type="OrthoDB" id="374391at2157"/>
<keyword evidence="1" id="KW-1133">Transmembrane helix</keyword>
<keyword evidence="3" id="KW-1185">Reference proteome</keyword>
<sequence>MLLLSFLFGVASGELQVGLSAATFGALVPSIAALFIGVHRINNPAEETWPAEYGAWTYVASLFLVGMTGWLVYTLIW</sequence>
<feature type="transmembrane region" description="Helical" evidence="1">
    <location>
        <begin position="23"/>
        <end position="41"/>
    </location>
</feature>
<dbReference type="AlphaFoldDB" id="A0A5P9P7I6"/>
<accession>A0A5P9P7I6</accession>
<keyword evidence="1" id="KW-0812">Transmembrane</keyword>
<evidence type="ECO:0000256" key="1">
    <source>
        <dbReference type="SAM" id="Phobius"/>
    </source>
</evidence>
<protein>
    <submittedName>
        <fullName evidence="2">Uncharacterized protein</fullName>
    </submittedName>
</protein>
<evidence type="ECO:0000313" key="3">
    <source>
        <dbReference type="Proteomes" id="UP000326170"/>
    </source>
</evidence>
<evidence type="ECO:0000313" key="2">
    <source>
        <dbReference type="EMBL" id="QFU83897.1"/>
    </source>
</evidence>
<dbReference type="RefSeq" id="WP_152943211.1">
    <property type="nucleotide sequence ID" value="NZ_CP045488.1"/>
</dbReference>
<reference evidence="2 3" key="1">
    <citation type="journal article" date="2007" name="Int. J. Syst. Evol. Microbiol.">
        <title>Natronorubrum sulfidifaciens sp. nov., an extremely haloalkaliphilic archaeon isolated from Aiding salt lake in Xin-Jiang, China.</title>
        <authorList>
            <person name="Cui H.L."/>
            <person name="Tohty D."/>
            <person name="Liu H.C."/>
            <person name="Liu S.J."/>
            <person name="Oren A."/>
            <person name="Zhou P.J."/>
        </authorList>
    </citation>
    <scope>NUCLEOTIDE SEQUENCE [LARGE SCALE GENOMIC DNA]</scope>
    <source>
        <strain evidence="2 3">7-3</strain>
    </source>
</reference>
<gene>
    <name evidence="2" type="ORF">GCU68_15815</name>
</gene>
<dbReference type="KEGG" id="nas:GCU68_15815"/>
<feature type="transmembrane region" description="Helical" evidence="1">
    <location>
        <begin position="53"/>
        <end position="76"/>
    </location>
</feature>
<dbReference type="Proteomes" id="UP000326170">
    <property type="component" value="Chromosome"/>
</dbReference>